<proteinExistence type="predicted"/>
<accession>A0A074VCZ0</accession>
<keyword evidence="3" id="KW-1185">Reference proteome</keyword>
<dbReference type="Proteomes" id="UP000030672">
    <property type="component" value="Unassembled WGS sequence"/>
</dbReference>
<evidence type="ECO:0000313" key="3">
    <source>
        <dbReference type="Proteomes" id="UP000030672"/>
    </source>
</evidence>
<dbReference type="EMBL" id="KL584858">
    <property type="protein sequence ID" value="KEQ58218.1"/>
    <property type="molecule type" value="Genomic_DNA"/>
</dbReference>
<sequence length="462" mass="51561">MDPRTTQTSKADVGLLLAKGKLVGCLTTGQSKRSTLDSSDVNNFHNLLQLALNDSTRCTKEFKKCTAWIVCHVAKSRRRVAAFGDYLLKLSDSLLPPDIHSDLEKSALSRAQIALSLLHLIDAIFFRIHQNPGRLLRKPLETYLTFAKAIEPTVFQLVSSAAVSRGIQGLTLHQDLACLLHHWTQERLFTKRIRLELRNIARQAYVGWLHWTARVHPSYYDKLITRIFSENTEDDIPDTHGLPRDAWFDLPVGTMVHAMKTTKPGNPVRTGQIKPLEMPTASIDPDMMQTVLDHIEECKDIDALPNVSTTADDDEFVLNGLGLRLSKDSMSNEDKPNYRVVEGYYGFSVPFMKIFQNIEKNPFTGPERPQNWMPPPPPEMAQPPPFHTGFPPNVPPPNRDVSHIVGSNYRQNDYGRGNNTGWRGDEMQGGRGGGNWRGRGRGWDRGNGGGGGGGGGGGYRPY</sequence>
<dbReference type="AlphaFoldDB" id="A0A074VCZ0"/>
<feature type="compositionally biased region" description="Gly residues" evidence="1">
    <location>
        <begin position="445"/>
        <end position="462"/>
    </location>
</feature>
<dbReference type="HOGENOM" id="CLU_604067_0_0_1"/>
<gene>
    <name evidence="2" type="ORF">M437DRAFT_70185</name>
</gene>
<organism evidence="2 3">
    <name type="scientific">Aureobasidium melanogenum (strain CBS 110374)</name>
    <name type="common">Aureobasidium pullulans var. melanogenum</name>
    <dbReference type="NCBI Taxonomy" id="1043003"/>
    <lineage>
        <taxon>Eukaryota</taxon>
        <taxon>Fungi</taxon>
        <taxon>Dikarya</taxon>
        <taxon>Ascomycota</taxon>
        <taxon>Pezizomycotina</taxon>
        <taxon>Dothideomycetes</taxon>
        <taxon>Dothideomycetidae</taxon>
        <taxon>Dothideales</taxon>
        <taxon>Saccotheciaceae</taxon>
        <taxon>Aureobasidium</taxon>
    </lineage>
</organism>
<name>A0A074VCZ0_AURM1</name>
<evidence type="ECO:0000313" key="2">
    <source>
        <dbReference type="EMBL" id="KEQ58218.1"/>
    </source>
</evidence>
<reference evidence="2 3" key="1">
    <citation type="journal article" date="2014" name="BMC Genomics">
        <title>Genome sequencing of four Aureobasidium pullulans varieties: biotechnological potential, stress tolerance, and description of new species.</title>
        <authorList>
            <person name="Gostin Ar C."/>
            <person name="Ohm R.A."/>
            <person name="Kogej T."/>
            <person name="Sonjak S."/>
            <person name="Turk M."/>
            <person name="Zajc J."/>
            <person name="Zalar P."/>
            <person name="Grube M."/>
            <person name="Sun H."/>
            <person name="Han J."/>
            <person name="Sharma A."/>
            <person name="Chiniquy J."/>
            <person name="Ngan C.Y."/>
            <person name="Lipzen A."/>
            <person name="Barry K."/>
            <person name="Grigoriev I.V."/>
            <person name="Gunde-Cimerman N."/>
        </authorList>
    </citation>
    <scope>NUCLEOTIDE SEQUENCE [LARGE SCALE GENOMIC DNA]</scope>
    <source>
        <strain evidence="2 3">CBS 110374</strain>
    </source>
</reference>
<evidence type="ECO:0008006" key="4">
    <source>
        <dbReference type="Google" id="ProtNLM"/>
    </source>
</evidence>
<dbReference type="GeneID" id="63918785"/>
<evidence type="ECO:0000256" key="1">
    <source>
        <dbReference type="SAM" id="MobiDB-lite"/>
    </source>
</evidence>
<protein>
    <recommendedName>
        <fullName evidence="4">CID domain-containing protein</fullName>
    </recommendedName>
</protein>
<dbReference type="RefSeq" id="XP_040875241.1">
    <property type="nucleotide sequence ID" value="XM_041025412.1"/>
</dbReference>
<feature type="region of interest" description="Disordered" evidence="1">
    <location>
        <begin position="408"/>
        <end position="462"/>
    </location>
</feature>